<name>A0AAN6QD55_9PEZI</name>
<gene>
    <name evidence="4" type="ORF">N656DRAFT_785312</name>
</gene>
<evidence type="ECO:0000313" key="4">
    <source>
        <dbReference type="EMBL" id="KAK4107406.1"/>
    </source>
</evidence>
<comment type="caution">
    <text evidence="4">The sequence shown here is derived from an EMBL/GenBank/DDBJ whole genome shotgun (WGS) entry which is preliminary data.</text>
</comment>
<dbReference type="Pfam" id="PF00106">
    <property type="entry name" value="adh_short"/>
    <property type="match status" value="1"/>
</dbReference>
<proteinExistence type="inferred from homology"/>
<dbReference type="PANTHER" id="PTHR24320">
    <property type="entry name" value="RETINOL DEHYDROGENASE"/>
    <property type="match status" value="1"/>
</dbReference>
<accession>A0AAN6QD55</accession>
<dbReference type="GO" id="GO:0016491">
    <property type="term" value="F:oxidoreductase activity"/>
    <property type="evidence" value="ECO:0007669"/>
    <property type="project" value="UniProtKB-KW"/>
</dbReference>
<evidence type="ECO:0000256" key="1">
    <source>
        <dbReference type="ARBA" id="ARBA00006484"/>
    </source>
</evidence>
<comment type="similarity">
    <text evidence="1">Belongs to the short-chain dehydrogenases/reductases (SDR) family.</text>
</comment>
<dbReference type="InterPro" id="IPR036291">
    <property type="entry name" value="NAD(P)-bd_dom_sf"/>
</dbReference>
<evidence type="ECO:0000256" key="3">
    <source>
        <dbReference type="ARBA" id="ARBA00023002"/>
    </source>
</evidence>
<dbReference type="RefSeq" id="XP_064664976.1">
    <property type="nucleotide sequence ID" value="XM_064816351.1"/>
</dbReference>
<evidence type="ECO:0000313" key="5">
    <source>
        <dbReference type="Proteomes" id="UP001302812"/>
    </source>
</evidence>
<evidence type="ECO:0000256" key="2">
    <source>
        <dbReference type="ARBA" id="ARBA00022857"/>
    </source>
</evidence>
<reference evidence="4" key="1">
    <citation type="journal article" date="2023" name="Mol. Phylogenet. Evol.">
        <title>Genome-scale phylogeny and comparative genomics of the fungal order Sordariales.</title>
        <authorList>
            <person name="Hensen N."/>
            <person name="Bonometti L."/>
            <person name="Westerberg I."/>
            <person name="Brannstrom I.O."/>
            <person name="Guillou S."/>
            <person name="Cros-Aarteil S."/>
            <person name="Calhoun S."/>
            <person name="Haridas S."/>
            <person name="Kuo A."/>
            <person name="Mondo S."/>
            <person name="Pangilinan J."/>
            <person name="Riley R."/>
            <person name="LaButti K."/>
            <person name="Andreopoulos B."/>
            <person name="Lipzen A."/>
            <person name="Chen C."/>
            <person name="Yan M."/>
            <person name="Daum C."/>
            <person name="Ng V."/>
            <person name="Clum A."/>
            <person name="Steindorff A."/>
            <person name="Ohm R.A."/>
            <person name="Martin F."/>
            <person name="Silar P."/>
            <person name="Natvig D.O."/>
            <person name="Lalanne C."/>
            <person name="Gautier V."/>
            <person name="Ament-Velasquez S.L."/>
            <person name="Kruys A."/>
            <person name="Hutchinson M.I."/>
            <person name="Powell A.J."/>
            <person name="Barry K."/>
            <person name="Miller A.N."/>
            <person name="Grigoriev I.V."/>
            <person name="Debuchy R."/>
            <person name="Gladieux P."/>
            <person name="Hiltunen Thoren M."/>
            <person name="Johannesson H."/>
        </authorList>
    </citation>
    <scope>NUCLEOTIDE SEQUENCE</scope>
    <source>
        <strain evidence="4">CBS 508.74</strain>
    </source>
</reference>
<keyword evidence="3" id="KW-0560">Oxidoreductase</keyword>
<dbReference type="GeneID" id="89940476"/>
<keyword evidence="2" id="KW-0521">NADP</keyword>
<dbReference type="InterPro" id="IPR002347">
    <property type="entry name" value="SDR_fam"/>
</dbReference>
<protein>
    <submittedName>
        <fullName evidence="4">Short-chain dehydrogenase/reductase</fullName>
    </submittedName>
</protein>
<dbReference type="Proteomes" id="UP001302812">
    <property type="component" value="Unassembled WGS sequence"/>
</dbReference>
<organism evidence="4 5">
    <name type="scientific">Canariomyces notabilis</name>
    <dbReference type="NCBI Taxonomy" id="2074819"/>
    <lineage>
        <taxon>Eukaryota</taxon>
        <taxon>Fungi</taxon>
        <taxon>Dikarya</taxon>
        <taxon>Ascomycota</taxon>
        <taxon>Pezizomycotina</taxon>
        <taxon>Sordariomycetes</taxon>
        <taxon>Sordariomycetidae</taxon>
        <taxon>Sordariales</taxon>
        <taxon>Chaetomiaceae</taxon>
        <taxon>Canariomyces</taxon>
    </lineage>
</organism>
<dbReference type="PANTHER" id="PTHR24320:SF282">
    <property type="entry name" value="WW DOMAIN-CONTAINING OXIDOREDUCTASE"/>
    <property type="match status" value="1"/>
</dbReference>
<dbReference type="SUPFAM" id="SSF51735">
    <property type="entry name" value="NAD(P)-binding Rossmann-fold domains"/>
    <property type="match status" value="1"/>
</dbReference>
<sequence>MKSTAFNPDKDVPLLTGKVILITGGNAGIGKEAAIKFAKRAPAELWITGRSHERSKPALAEIQAAAAPGVSVRFQQLDLGSFESVKSAARAVLASVSRLDVLICNAGIMGGALGVTQEGYELRFGTNHMGHALLVKLLAPLLSKTAATLTSPKEVRVVVVASEAHKYVPKEGIHLDRIKSDGRPLTAIDLYSESKLANVLYGQELARRFAGQFTVVPIDPGHFATGLYTSKGAGIFIGLLGVMVRFIGTSMREAGKNYLWAATSSDVVSGEYYRPVGVGGDGGPFSKDEALRRRLWECTAKELEGHVL</sequence>
<reference evidence="4" key="2">
    <citation type="submission" date="2023-05" db="EMBL/GenBank/DDBJ databases">
        <authorList>
            <consortium name="Lawrence Berkeley National Laboratory"/>
            <person name="Steindorff A."/>
            <person name="Hensen N."/>
            <person name="Bonometti L."/>
            <person name="Westerberg I."/>
            <person name="Brannstrom I.O."/>
            <person name="Guillou S."/>
            <person name="Cros-Aarteil S."/>
            <person name="Calhoun S."/>
            <person name="Haridas S."/>
            <person name="Kuo A."/>
            <person name="Mondo S."/>
            <person name="Pangilinan J."/>
            <person name="Riley R."/>
            <person name="Labutti K."/>
            <person name="Andreopoulos B."/>
            <person name="Lipzen A."/>
            <person name="Chen C."/>
            <person name="Yanf M."/>
            <person name="Daum C."/>
            <person name="Ng V."/>
            <person name="Clum A."/>
            <person name="Ohm R."/>
            <person name="Martin F."/>
            <person name="Silar P."/>
            <person name="Natvig D."/>
            <person name="Lalanne C."/>
            <person name="Gautier V."/>
            <person name="Ament-Velasquez S.L."/>
            <person name="Kruys A."/>
            <person name="Hutchinson M.I."/>
            <person name="Powell A.J."/>
            <person name="Barry K."/>
            <person name="Miller A.N."/>
            <person name="Grigoriev I.V."/>
            <person name="Debuchy R."/>
            <person name="Gladieux P."/>
            <person name="Thoren M.H."/>
            <person name="Johannesson H."/>
        </authorList>
    </citation>
    <scope>NUCLEOTIDE SEQUENCE</scope>
    <source>
        <strain evidence="4">CBS 508.74</strain>
    </source>
</reference>
<dbReference type="AlphaFoldDB" id="A0AAN6QD55"/>
<dbReference type="EMBL" id="MU853374">
    <property type="protein sequence ID" value="KAK4107406.1"/>
    <property type="molecule type" value="Genomic_DNA"/>
</dbReference>
<keyword evidence="5" id="KW-1185">Reference proteome</keyword>
<dbReference type="PRINTS" id="PR00081">
    <property type="entry name" value="GDHRDH"/>
</dbReference>
<dbReference type="Gene3D" id="3.40.50.720">
    <property type="entry name" value="NAD(P)-binding Rossmann-like Domain"/>
    <property type="match status" value="1"/>
</dbReference>